<name>A0A0E9R8Z8_ANGAN</name>
<organism evidence="1">
    <name type="scientific">Anguilla anguilla</name>
    <name type="common">European freshwater eel</name>
    <name type="synonym">Muraena anguilla</name>
    <dbReference type="NCBI Taxonomy" id="7936"/>
    <lineage>
        <taxon>Eukaryota</taxon>
        <taxon>Metazoa</taxon>
        <taxon>Chordata</taxon>
        <taxon>Craniata</taxon>
        <taxon>Vertebrata</taxon>
        <taxon>Euteleostomi</taxon>
        <taxon>Actinopterygii</taxon>
        <taxon>Neopterygii</taxon>
        <taxon>Teleostei</taxon>
        <taxon>Anguilliformes</taxon>
        <taxon>Anguillidae</taxon>
        <taxon>Anguilla</taxon>
    </lineage>
</organism>
<protein>
    <submittedName>
        <fullName evidence="1">Uncharacterized protein</fullName>
    </submittedName>
</protein>
<dbReference type="AlphaFoldDB" id="A0A0E9R8Z8"/>
<accession>A0A0E9R8Z8</accession>
<proteinExistence type="predicted"/>
<reference evidence="1" key="1">
    <citation type="submission" date="2014-11" db="EMBL/GenBank/DDBJ databases">
        <authorList>
            <person name="Amaro Gonzalez C."/>
        </authorList>
    </citation>
    <scope>NUCLEOTIDE SEQUENCE</scope>
</reference>
<evidence type="ECO:0000313" key="1">
    <source>
        <dbReference type="EMBL" id="JAH25237.1"/>
    </source>
</evidence>
<reference evidence="1" key="2">
    <citation type="journal article" date="2015" name="Fish Shellfish Immunol.">
        <title>Early steps in the European eel (Anguilla anguilla)-Vibrio vulnificus interaction in the gills: Role of the RtxA13 toxin.</title>
        <authorList>
            <person name="Callol A."/>
            <person name="Pajuelo D."/>
            <person name="Ebbesson L."/>
            <person name="Teles M."/>
            <person name="MacKenzie S."/>
            <person name="Amaro C."/>
        </authorList>
    </citation>
    <scope>NUCLEOTIDE SEQUENCE</scope>
</reference>
<sequence length="71" mass="7894">MLQVPGFVLVESSQNCSLCSSDSVSLQTVSLHPYQIHTTQDCVNPLSDTFLAQRGEKAEICSLFKLRYLSE</sequence>
<dbReference type="EMBL" id="GBXM01083340">
    <property type="protein sequence ID" value="JAH25237.1"/>
    <property type="molecule type" value="Transcribed_RNA"/>
</dbReference>